<dbReference type="EMBL" id="PQFF01000292">
    <property type="protein sequence ID" value="RHZ64765.1"/>
    <property type="molecule type" value="Genomic_DNA"/>
</dbReference>
<keyword evidence="1" id="KW-0175">Coiled coil</keyword>
<name>A0A397HNL4_9GLOM</name>
<comment type="caution">
    <text evidence="3">The sequence shown here is derived from an EMBL/GenBank/DDBJ whole genome shotgun (WGS) entry which is preliminary data.</text>
</comment>
<evidence type="ECO:0000256" key="1">
    <source>
        <dbReference type="SAM" id="Coils"/>
    </source>
</evidence>
<organism evidence="3 4">
    <name type="scientific">Diversispora epigaea</name>
    <dbReference type="NCBI Taxonomy" id="1348612"/>
    <lineage>
        <taxon>Eukaryota</taxon>
        <taxon>Fungi</taxon>
        <taxon>Fungi incertae sedis</taxon>
        <taxon>Mucoromycota</taxon>
        <taxon>Glomeromycotina</taxon>
        <taxon>Glomeromycetes</taxon>
        <taxon>Diversisporales</taxon>
        <taxon>Diversisporaceae</taxon>
        <taxon>Diversispora</taxon>
    </lineage>
</organism>
<feature type="signal peptide" evidence="2">
    <location>
        <begin position="1"/>
        <end position="18"/>
    </location>
</feature>
<dbReference type="AlphaFoldDB" id="A0A397HNL4"/>
<accession>A0A397HNL4</accession>
<feature type="chain" id="PRO_5017250207" evidence="2">
    <location>
        <begin position="19"/>
        <end position="109"/>
    </location>
</feature>
<proteinExistence type="predicted"/>
<keyword evidence="2" id="KW-0732">Signal</keyword>
<evidence type="ECO:0000313" key="4">
    <source>
        <dbReference type="Proteomes" id="UP000266861"/>
    </source>
</evidence>
<keyword evidence="4" id="KW-1185">Reference proteome</keyword>
<protein>
    <submittedName>
        <fullName evidence="3">Uncharacterized protein</fullName>
    </submittedName>
</protein>
<gene>
    <name evidence="3" type="ORF">Glove_320g200</name>
</gene>
<sequence length="109" mass="12695">MLMLTYLTIFLLTSLSSLIDFSFEVIKDLKRQNIEAKLENSVQRAAQVLLEKRVSELETLLKEFDERNNELLLENIAFRTASMVLERRILEIETSKVMDTLSTLTNNQQ</sequence>
<reference evidence="3 4" key="1">
    <citation type="submission" date="2018-08" db="EMBL/GenBank/DDBJ databases">
        <title>Genome and evolution of the arbuscular mycorrhizal fungus Diversispora epigaea (formerly Glomus versiforme) and its bacterial endosymbionts.</title>
        <authorList>
            <person name="Sun X."/>
            <person name="Fei Z."/>
            <person name="Harrison M."/>
        </authorList>
    </citation>
    <scope>NUCLEOTIDE SEQUENCE [LARGE SCALE GENOMIC DNA]</scope>
    <source>
        <strain evidence="3 4">IT104</strain>
    </source>
</reference>
<evidence type="ECO:0000256" key="2">
    <source>
        <dbReference type="SAM" id="SignalP"/>
    </source>
</evidence>
<dbReference type="Proteomes" id="UP000266861">
    <property type="component" value="Unassembled WGS sequence"/>
</dbReference>
<feature type="coiled-coil region" evidence="1">
    <location>
        <begin position="47"/>
        <end position="74"/>
    </location>
</feature>
<evidence type="ECO:0000313" key="3">
    <source>
        <dbReference type="EMBL" id="RHZ64765.1"/>
    </source>
</evidence>